<dbReference type="GO" id="GO:0000049">
    <property type="term" value="F:tRNA binding"/>
    <property type="evidence" value="ECO:0007669"/>
    <property type="project" value="UniProtKB-KW"/>
</dbReference>
<evidence type="ECO:0000313" key="15">
    <source>
        <dbReference type="Proteomes" id="UP000019260"/>
    </source>
</evidence>
<feature type="binding site" evidence="11">
    <location>
        <begin position="7"/>
        <end position="14"/>
    </location>
    <ligand>
        <name>ATP</name>
        <dbReference type="ChEBI" id="CHEBI:30616"/>
    </ligand>
</feature>
<keyword evidence="5 11" id="KW-0547">Nucleotide-binding</keyword>
<dbReference type="GO" id="GO:0103016">
    <property type="term" value="F:tRNA-uridine 2-sulfurtransferase activity"/>
    <property type="evidence" value="ECO:0007669"/>
    <property type="project" value="UniProtKB-EC"/>
</dbReference>
<gene>
    <name evidence="11" type="primary">mnmA</name>
    <name evidence="14" type="ORF">P344_03880</name>
</gene>
<dbReference type="Pfam" id="PF03054">
    <property type="entry name" value="tRNA_Me_trans"/>
    <property type="match status" value="1"/>
</dbReference>
<feature type="binding site" evidence="11">
    <location>
        <position position="33"/>
    </location>
    <ligand>
        <name>ATP</name>
        <dbReference type="ChEBI" id="CHEBI:30616"/>
    </ligand>
</feature>
<evidence type="ECO:0000256" key="3">
    <source>
        <dbReference type="ARBA" id="ARBA00022679"/>
    </source>
</evidence>
<dbReference type="HOGENOM" id="CLU_035188_1_0_14"/>
<evidence type="ECO:0000256" key="10">
    <source>
        <dbReference type="ARBA" id="ARBA00056575"/>
    </source>
</evidence>
<keyword evidence="7 11" id="KW-0694">RNA-binding</keyword>
<reference evidence="14 15" key="1">
    <citation type="submission" date="2013-09" db="EMBL/GenBank/DDBJ databases">
        <title>Complete genome sequence of Spiroplasma mirum suckling mouse cataract agent.</title>
        <authorList>
            <person name="Landry C.A."/>
            <person name="Bastian F.O."/>
            <person name="Thune R.L."/>
        </authorList>
    </citation>
    <scope>NUCLEOTIDE SEQUENCE [LARGE SCALE GENOMIC DNA]</scope>
    <source>
        <strain evidence="14 15">SMCA</strain>
    </source>
</reference>
<dbReference type="Gene3D" id="2.40.30.10">
    <property type="entry name" value="Translation factors"/>
    <property type="match status" value="1"/>
</dbReference>
<comment type="subcellular location">
    <subcellularLocation>
        <location evidence="11">Cytoplasm</location>
    </subcellularLocation>
</comment>
<evidence type="ECO:0000313" key="14">
    <source>
        <dbReference type="EMBL" id="AHI58114.1"/>
    </source>
</evidence>
<keyword evidence="3 11" id="KW-0808">Transferase</keyword>
<dbReference type="NCBIfam" id="TIGR00420">
    <property type="entry name" value="trmU"/>
    <property type="match status" value="1"/>
</dbReference>
<feature type="region of interest" description="Interaction with target base in tRNA" evidence="11">
    <location>
        <begin position="103"/>
        <end position="105"/>
    </location>
</feature>
<dbReference type="PANTHER" id="PTHR11933:SF5">
    <property type="entry name" value="MITOCHONDRIAL TRNA-SPECIFIC 2-THIOURIDYLASE 1"/>
    <property type="match status" value="1"/>
</dbReference>
<protein>
    <recommendedName>
        <fullName evidence="11">tRNA-specific 2-thiouridylase MnmA</fullName>
        <ecNumber evidence="11">2.8.1.13</ecNumber>
    </recommendedName>
</protein>
<dbReference type="FunFam" id="2.30.30.280:FF:000001">
    <property type="entry name" value="tRNA-specific 2-thiouridylase MnmA"/>
    <property type="match status" value="1"/>
</dbReference>
<evidence type="ECO:0000256" key="7">
    <source>
        <dbReference type="ARBA" id="ARBA00022884"/>
    </source>
</evidence>
<feature type="binding site" evidence="11">
    <location>
        <position position="133"/>
    </location>
    <ligand>
        <name>ATP</name>
        <dbReference type="ChEBI" id="CHEBI:30616"/>
    </ligand>
</feature>
<dbReference type="RefSeq" id="WP_025317437.1">
    <property type="nucleotide sequence ID" value="NZ_CP002082.1"/>
</dbReference>
<dbReference type="AlphaFoldDB" id="W0GPQ5"/>
<dbReference type="CDD" id="cd01998">
    <property type="entry name" value="MnmA_TRMU-like"/>
    <property type="match status" value="1"/>
</dbReference>
<dbReference type="OrthoDB" id="9800696at2"/>
<comment type="function">
    <text evidence="10 11">Catalyzes the 2-thiolation of uridine at the wobble position (U34) of tRNA, leading to the formation of s(2)U34.</text>
</comment>
<evidence type="ECO:0000256" key="4">
    <source>
        <dbReference type="ARBA" id="ARBA00022694"/>
    </source>
</evidence>
<evidence type="ECO:0000259" key="12">
    <source>
        <dbReference type="Pfam" id="PF20258"/>
    </source>
</evidence>
<evidence type="ECO:0000256" key="6">
    <source>
        <dbReference type="ARBA" id="ARBA00022840"/>
    </source>
</evidence>
<comment type="similarity">
    <text evidence="11">Belongs to the MnmA/TRMU family.</text>
</comment>
<comment type="catalytic activity">
    <reaction evidence="9 11">
        <text>S-sulfanyl-L-cysteinyl-[protein] + uridine(34) in tRNA + AH2 + ATP = 2-thiouridine(34) in tRNA + L-cysteinyl-[protein] + A + AMP + diphosphate + H(+)</text>
        <dbReference type="Rhea" id="RHEA:47032"/>
        <dbReference type="Rhea" id="RHEA-COMP:10131"/>
        <dbReference type="Rhea" id="RHEA-COMP:11726"/>
        <dbReference type="Rhea" id="RHEA-COMP:11727"/>
        <dbReference type="Rhea" id="RHEA-COMP:11728"/>
        <dbReference type="ChEBI" id="CHEBI:13193"/>
        <dbReference type="ChEBI" id="CHEBI:15378"/>
        <dbReference type="ChEBI" id="CHEBI:17499"/>
        <dbReference type="ChEBI" id="CHEBI:29950"/>
        <dbReference type="ChEBI" id="CHEBI:30616"/>
        <dbReference type="ChEBI" id="CHEBI:33019"/>
        <dbReference type="ChEBI" id="CHEBI:61963"/>
        <dbReference type="ChEBI" id="CHEBI:65315"/>
        <dbReference type="ChEBI" id="CHEBI:87170"/>
        <dbReference type="ChEBI" id="CHEBI:456215"/>
        <dbReference type="EC" id="2.8.1.13"/>
    </reaction>
</comment>
<dbReference type="Pfam" id="PF20259">
    <property type="entry name" value="tRNA_Me_trans_M"/>
    <property type="match status" value="1"/>
</dbReference>
<dbReference type="EMBL" id="CP006720">
    <property type="protein sequence ID" value="AHI58114.1"/>
    <property type="molecule type" value="Genomic_DNA"/>
</dbReference>
<evidence type="ECO:0000256" key="9">
    <source>
        <dbReference type="ARBA" id="ARBA00051542"/>
    </source>
</evidence>
<dbReference type="GO" id="GO:0005524">
    <property type="term" value="F:ATP binding"/>
    <property type="evidence" value="ECO:0007669"/>
    <property type="project" value="UniProtKB-KW"/>
</dbReference>
<keyword evidence="6 11" id="KW-0067">ATP-binding</keyword>
<feature type="site" description="Interaction with tRNA" evidence="11">
    <location>
        <position position="348"/>
    </location>
</feature>
<feature type="domain" description="tRNA-specific 2-thiouridylase MnmA-like C-terminal" evidence="12">
    <location>
        <begin position="290"/>
        <end position="364"/>
    </location>
</feature>
<keyword evidence="1 11" id="KW-0963">Cytoplasm</keyword>
<evidence type="ECO:0000256" key="11">
    <source>
        <dbReference type="HAMAP-Rule" id="MF_00144"/>
    </source>
</evidence>
<dbReference type="FunFam" id="3.40.50.620:FF:000115">
    <property type="entry name" value="tRNA-specific 2-thiouridylase MnmA"/>
    <property type="match status" value="1"/>
</dbReference>
<dbReference type="GO" id="GO:0005737">
    <property type="term" value="C:cytoplasm"/>
    <property type="evidence" value="ECO:0007669"/>
    <property type="project" value="UniProtKB-SubCell"/>
</dbReference>
<dbReference type="EC" id="2.8.1.13" evidence="11"/>
<evidence type="ECO:0000259" key="13">
    <source>
        <dbReference type="Pfam" id="PF20259"/>
    </source>
</evidence>
<dbReference type="InterPro" id="IPR046884">
    <property type="entry name" value="MnmA-like_central"/>
</dbReference>
<organism evidence="14 15">
    <name type="scientific">Spiroplasma mirum ATCC 29335</name>
    <dbReference type="NCBI Taxonomy" id="838561"/>
    <lineage>
        <taxon>Bacteria</taxon>
        <taxon>Bacillati</taxon>
        <taxon>Mycoplasmatota</taxon>
        <taxon>Mollicutes</taxon>
        <taxon>Entomoplasmatales</taxon>
        <taxon>Spiroplasmataceae</taxon>
        <taxon>Spiroplasma</taxon>
    </lineage>
</organism>
<dbReference type="PANTHER" id="PTHR11933">
    <property type="entry name" value="TRNA 5-METHYLAMINOMETHYL-2-THIOURIDYLATE -METHYLTRANSFERASE"/>
    <property type="match status" value="1"/>
</dbReference>
<dbReference type="Gene3D" id="2.30.30.280">
    <property type="entry name" value="Adenine nucleotide alpha hydrolases-like domains"/>
    <property type="match status" value="1"/>
</dbReference>
<dbReference type="Proteomes" id="UP000019260">
    <property type="component" value="Chromosome"/>
</dbReference>
<proteinExistence type="inferred from homology"/>
<dbReference type="KEGG" id="smia:P344_03880"/>
<keyword evidence="4 11" id="KW-0819">tRNA processing</keyword>
<evidence type="ECO:0000256" key="1">
    <source>
        <dbReference type="ARBA" id="ARBA00022490"/>
    </source>
</evidence>
<feature type="active site" description="Nucleophile" evidence="11">
    <location>
        <position position="108"/>
    </location>
</feature>
<evidence type="ECO:0000256" key="8">
    <source>
        <dbReference type="ARBA" id="ARBA00023157"/>
    </source>
</evidence>
<evidence type="ECO:0000256" key="5">
    <source>
        <dbReference type="ARBA" id="ARBA00022741"/>
    </source>
</evidence>
<dbReference type="eggNOG" id="COG0482">
    <property type="taxonomic scope" value="Bacteria"/>
</dbReference>
<accession>W0GPQ5</accession>
<dbReference type="SUPFAM" id="SSF52402">
    <property type="entry name" value="Adenine nucleotide alpha hydrolases-like"/>
    <property type="match status" value="1"/>
</dbReference>
<dbReference type="KEGG" id="smir:SMM_0656"/>
<feature type="region of interest" description="Interaction with tRNA" evidence="11">
    <location>
        <begin position="315"/>
        <end position="316"/>
    </location>
</feature>
<dbReference type="InterPro" id="IPR004506">
    <property type="entry name" value="MnmA-like"/>
</dbReference>
<comment type="caution">
    <text evidence="11">Lacks conserved residue(s) required for the propagation of feature annotation.</text>
</comment>
<dbReference type="STRING" id="838561.P344_03880"/>
<dbReference type="InterPro" id="IPR014729">
    <property type="entry name" value="Rossmann-like_a/b/a_fold"/>
</dbReference>
<dbReference type="HAMAP" id="MF_00144">
    <property type="entry name" value="tRNA_thiouridyl_MnmA"/>
    <property type="match status" value="1"/>
</dbReference>
<dbReference type="Gene3D" id="3.40.50.620">
    <property type="entry name" value="HUPs"/>
    <property type="match status" value="1"/>
</dbReference>
<keyword evidence="2 11" id="KW-0820">tRNA-binding</keyword>
<name>W0GPQ5_9MOLU</name>
<dbReference type="FunFam" id="2.40.30.10:FF:000023">
    <property type="entry name" value="tRNA-specific 2-thiouridylase MnmA"/>
    <property type="match status" value="1"/>
</dbReference>
<dbReference type="GO" id="GO:0002143">
    <property type="term" value="P:tRNA wobble position uridine thiolation"/>
    <property type="evidence" value="ECO:0007669"/>
    <property type="project" value="TreeGrafter"/>
</dbReference>
<dbReference type="PATRIC" id="fig|838561.3.peg.749"/>
<feature type="domain" description="tRNA-specific 2-thiouridylase MnmA-like central" evidence="13">
    <location>
        <begin position="215"/>
        <end position="280"/>
    </location>
</feature>
<dbReference type="InterPro" id="IPR023382">
    <property type="entry name" value="MnmA-like_central_sf"/>
</dbReference>
<dbReference type="InterPro" id="IPR046885">
    <property type="entry name" value="MnmA-like_C"/>
</dbReference>
<feature type="region of interest" description="Interaction with tRNA" evidence="11">
    <location>
        <begin position="157"/>
        <end position="159"/>
    </location>
</feature>
<feature type="active site" description="Cysteine persulfide intermediate" evidence="11">
    <location>
        <position position="207"/>
    </location>
</feature>
<keyword evidence="8" id="KW-1015">Disulfide bond</keyword>
<sequence length="377" mass="43330">MEKVVVGLSGGVDSSVSLYLLKKAGYQVSALFMRNWDSNLNNDILGHKVLTSTICPQEIDYNDAQMVANQLGVEINRVDFIQEYWDYVFTYFLREYQNGRTPNPDILCNKYIKFNYFLKYALDNIKADKIAMGHYARVRFNPVLQEYQLLRGLDVNKDQTYFLCQLNQQQLSKTLFPIGELTKDEVRKIADEQYLATAHKKDSTGICFIGERNFKQFLENYIQNQHGDIVDIETNDVVGRHTGVMYYTIGQRKGLNLGGMDERYFTVGKNIKDNILYVSKGSEDKWLFSTSCLVSDLNWINRLPAQKFNCTAKFRYRQKDIPVQVEILPNNQAVISFATKVKAITPGQEAVFYDGEVCLGGGIINEAYLNGQKLWYL</sequence>
<feature type="site" description="Interaction with tRNA" evidence="11">
    <location>
        <position position="134"/>
    </location>
</feature>
<evidence type="ECO:0000256" key="2">
    <source>
        <dbReference type="ARBA" id="ARBA00022555"/>
    </source>
</evidence>
<keyword evidence="15" id="KW-1185">Reference proteome</keyword>
<dbReference type="Pfam" id="PF20258">
    <property type="entry name" value="tRNA_Me_trans_C"/>
    <property type="match status" value="1"/>
</dbReference>
<dbReference type="NCBIfam" id="NF001138">
    <property type="entry name" value="PRK00143.1"/>
    <property type="match status" value="1"/>
</dbReference>